<accession>A0A078B162</accession>
<dbReference type="InterPro" id="IPR036477">
    <property type="entry name" value="Formyl_transf_N_sf"/>
</dbReference>
<dbReference type="PANTHER" id="PTHR11138:SF5">
    <property type="entry name" value="METHIONYL-TRNA FORMYLTRANSFERASE, MITOCHONDRIAL"/>
    <property type="match status" value="1"/>
</dbReference>
<dbReference type="EMBL" id="CCKQ01016472">
    <property type="protein sequence ID" value="CDW88350.1"/>
    <property type="molecule type" value="Genomic_DNA"/>
</dbReference>
<dbReference type="Pfam" id="PF00551">
    <property type="entry name" value="Formyl_trans_N"/>
    <property type="match status" value="1"/>
</dbReference>
<keyword evidence="3" id="KW-0808">Transferase</keyword>
<gene>
    <name evidence="3" type="primary">Contig12641.g13491</name>
    <name evidence="3" type="ORF">STYLEM_17471</name>
</gene>
<sequence>MIKQATLKHSLVIPPNKKPRTPLATYHEFIKQNSIPIFQVFQDKTDFETLEQKLIEQPQDYGVVASFGHMIPDKIIDKFDKGMYVIHPSLLPKYRGACPIQHAILNREKETGVSIIEISKNKFDAGAILWQYKCQIDESTQFGPLSQLLAEQGGIGMLEVLSNLEKHKENAIIQDPTKVTSAKMIPSEFGLMEFQELDALSMQVKFNALYDSNTRPKAILLKGFEDKPFNQTPVYFDQLKMVPSVHIDEILNGQLKDVNDIPAGSLYINSSKFKDMLLIKCQGDKYQWVFAKEITLTGYGKMKIVDFNQKILQNKSFVKQANPQFKFQLS</sequence>
<dbReference type="InterPro" id="IPR002376">
    <property type="entry name" value="Formyl_transf_N"/>
</dbReference>
<dbReference type="GO" id="GO:0004479">
    <property type="term" value="F:methionyl-tRNA formyltransferase activity"/>
    <property type="evidence" value="ECO:0007669"/>
    <property type="project" value="UniProtKB-EC"/>
</dbReference>
<name>A0A078B162_STYLE</name>
<keyword evidence="4" id="KW-1185">Reference proteome</keyword>
<dbReference type="InParanoid" id="A0A078B162"/>
<reference evidence="3 4" key="1">
    <citation type="submission" date="2014-06" db="EMBL/GenBank/DDBJ databases">
        <authorList>
            <person name="Swart Estienne"/>
        </authorList>
    </citation>
    <scope>NUCLEOTIDE SEQUENCE [LARGE SCALE GENOMIC DNA]</scope>
    <source>
        <strain evidence="3 4">130c</strain>
    </source>
</reference>
<dbReference type="CDD" id="cd08646">
    <property type="entry name" value="FMT_core_Met-tRNA-FMT_N"/>
    <property type="match status" value="1"/>
</dbReference>
<evidence type="ECO:0000256" key="1">
    <source>
        <dbReference type="ARBA" id="ARBA00012261"/>
    </source>
</evidence>
<dbReference type="GO" id="GO:0005739">
    <property type="term" value="C:mitochondrion"/>
    <property type="evidence" value="ECO:0007669"/>
    <property type="project" value="TreeGrafter"/>
</dbReference>
<dbReference type="EC" id="2.1.2.9" evidence="1"/>
<evidence type="ECO:0000259" key="2">
    <source>
        <dbReference type="Pfam" id="PF00551"/>
    </source>
</evidence>
<evidence type="ECO:0000313" key="3">
    <source>
        <dbReference type="EMBL" id="CDW88350.1"/>
    </source>
</evidence>
<protein>
    <recommendedName>
        <fullName evidence="1">methionyl-tRNA formyltransferase</fullName>
        <ecNumber evidence="1">2.1.2.9</ecNumber>
    </recommendedName>
</protein>
<dbReference type="SUPFAM" id="SSF53328">
    <property type="entry name" value="Formyltransferase"/>
    <property type="match status" value="1"/>
</dbReference>
<dbReference type="OrthoDB" id="10268103at2759"/>
<dbReference type="AlphaFoldDB" id="A0A078B162"/>
<organism evidence="3 4">
    <name type="scientific">Stylonychia lemnae</name>
    <name type="common">Ciliate</name>
    <dbReference type="NCBI Taxonomy" id="5949"/>
    <lineage>
        <taxon>Eukaryota</taxon>
        <taxon>Sar</taxon>
        <taxon>Alveolata</taxon>
        <taxon>Ciliophora</taxon>
        <taxon>Intramacronucleata</taxon>
        <taxon>Spirotrichea</taxon>
        <taxon>Stichotrichia</taxon>
        <taxon>Sporadotrichida</taxon>
        <taxon>Oxytrichidae</taxon>
        <taxon>Stylonychinae</taxon>
        <taxon>Stylonychia</taxon>
    </lineage>
</organism>
<feature type="domain" description="Formyl transferase N-terminal" evidence="2">
    <location>
        <begin position="42"/>
        <end position="161"/>
    </location>
</feature>
<dbReference type="Gene3D" id="3.40.50.12230">
    <property type="match status" value="1"/>
</dbReference>
<dbReference type="InterPro" id="IPR041711">
    <property type="entry name" value="Met-tRNA-FMT_N"/>
</dbReference>
<proteinExistence type="predicted"/>
<dbReference type="Proteomes" id="UP000039865">
    <property type="component" value="Unassembled WGS sequence"/>
</dbReference>
<evidence type="ECO:0000313" key="4">
    <source>
        <dbReference type="Proteomes" id="UP000039865"/>
    </source>
</evidence>
<dbReference type="PANTHER" id="PTHR11138">
    <property type="entry name" value="METHIONYL-TRNA FORMYLTRANSFERASE"/>
    <property type="match status" value="1"/>
</dbReference>